<feature type="transmembrane region" description="Helical" evidence="1">
    <location>
        <begin position="133"/>
        <end position="152"/>
    </location>
</feature>
<evidence type="ECO:0000313" key="4">
    <source>
        <dbReference type="Proteomes" id="UP000248021"/>
    </source>
</evidence>
<dbReference type="Pfam" id="PF07331">
    <property type="entry name" value="TctB"/>
    <property type="match status" value="1"/>
</dbReference>
<sequence>MAQQEERSAATTVRHHIRGPQNFAAGLSLIGVSILAFWASSDLTQGSLRAMGPGMLPRTIATLLALCGFILIAISFVKDGAPLERWHMRGPFFVCLGLIAFAATVRTVGLAVAGPLLAIISGFASPETRIKELIIFAIAMTAFSVGLFKYGLNLPIPVFIIPGVVYY</sequence>
<feature type="domain" description="DUF1468" evidence="2">
    <location>
        <begin position="24"/>
        <end position="157"/>
    </location>
</feature>
<feature type="transmembrane region" description="Helical" evidence="1">
    <location>
        <begin position="21"/>
        <end position="39"/>
    </location>
</feature>
<protein>
    <submittedName>
        <fullName evidence="3">Tripartite tricarboxylate transporter TctB family protein</fullName>
    </submittedName>
</protein>
<accession>A0A2V3TUN1</accession>
<dbReference type="Proteomes" id="UP000248021">
    <property type="component" value="Unassembled WGS sequence"/>
</dbReference>
<keyword evidence="1" id="KW-1133">Transmembrane helix</keyword>
<keyword evidence="1" id="KW-0812">Transmembrane</keyword>
<reference evidence="3 4" key="1">
    <citation type="submission" date="2018-05" db="EMBL/GenBank/DDBJ databases">
        <title>Genomic Encyclopedia of Type Strains, Phase IV (KMG-IV): sequencing the most valuable type-strain genomes for metagenomic binning, comparative biology and taxonomic classification.</title>
        <authorList>
            <person name="Goeker M."/>
        </authorList>
    </citation>
    <scope>NUCLEOTIDE SEQUENCE [LARGE SCALE GENOMIC DNA]</scope>
    <source>
        <strain evidence="3 4">DSM 6462</strain>
    </source>
</reference>
<dbReference type="OrthoDB" id="7914375at2"/>
<dbReference type="InterPro" id="IPR009936">
    <property type="entry name" value="DUF1468"/>
</dbReference>
<evidence type="ECO:0000256" key="1">
    <source>
        <dbReference type="SAM" id="Phobius"/>
    </source>
</evidence>
<evidence type="ECO:0000259" key="2">
    <source>
        <dbReference type="Pfam" id="PF07331"/>
    </source>
</evidence>
<evidence type="ECO:0000313" key="3">
    <source>
        <dbReference type="EMBL" id="PXW52923.1"/>
    </source>
</evidence>
<feature type="transmembrane region" description="Helical" evidence="1">
    <location>
        <begin position="59"/>
        <end position="78"/>
    </location>
</feature>
<dbReference type="RefSeq" id="WP_110377904.1">
    <property type="nucleotide sequence ID" value="NZ_JAHBRY010000001.1"/>
</dbReference>
<keyword evidence="1" id="KW-0472">Membrane</keyword>
<feature type="transmembrane region" description="Helical" evidence="1">
    <location>
        <begin position="90"/>
        <end position="113"/>
    </location>
</feature>
<proteinExistence type="predicted"/>
<comment type="caution">
    <text evidence="3">The sequence shown here is derived from an EMBL/GenBank/DDBJ whole genome shotgun (WGS) entry which is preliminary data.</text>
</comment>
<dbReference type="AlphaFoldDB" id="A0A2V3TUN1"/>
<name>A0A2V3TUN1_9HYPH</name>
<dbReference type="EMBL" id="QJJK01000015">
    <property type="protein sequence ID" value="PXW52923.1"/>
    <property type="molecule type" value="Genomic_DNA"/>
</dbReference>
<gene>
    <name evidence="3" type="ORF">C7450_115122</name>
</gene>
<organism evidence="3 4">
    <name type="scientific">Chelatococcus asaccharovorans</name>
    <dbReference type="NCBI Taxonomy" id="28210"/>
    <lineage>
        <taxon>Bacteria</taxon>
        <taxon>Pseudomonadati</taxon>
        <taxon>Pseudomonadota</taxon>
        <taxon>Alphaproteobacteria</taxon>
        <taxon>Hyphomicrobiales</taxon>
        <taxon>Chelatococcaceae</taxon>
        <taxon>Chelatococcus</taxon>
    </lineage>
</organism>
<keyword evidence="4" id="KW-1185">Reference proteome</keyword>